<dbReference type="AlphaFoldDB" id="A8GNG6"/>
<dbReference type="EMBL" id="CP000847">
    <property type="protein sequence ID" value="ABV74941.1"/>
    <property type="molecule type" value="Genomic_DNA"/>
</dbReference>
<gene>
    <name evidence="1" type="ordered locus">A1C_03275</name>
</gene>
<keyword evidence="2" id="KW-1185">Reference proteome</keyword>
<organism evidence="1 2">
    <name type="scientific">Rickettsia akari (strain Hartford)</name>
    <dbReference type="NCBI Taxonomy" id="293614"/>
    <lineage>
        <taxon>Bacteria</taxon>
        <taxon>Pseudomonadati</taxon>
        <taxon>Pseudomonadota</taxon>
        <taxon>Alphaproteobacteria</taxon>
        <taxon>Rickettsiales</taxon>
        <taxon>Rickettsiaceae</taxon>
        <taxon>Rickettsieae</taxon>
        <taxon>Rickettsia</taxon>
        <taxon>spotted fever group</taxon>
    </lineage>
</organism>
<dbReference type="STRING" id="293614.A1C_03275"/>
<accession>A8GNG6</accession>
<dbReference type="KEGG" id="rak:A1C_03275"/>
<evidence type="ECO:0000313" key="1">
    <source>
        <dbReference type="EMBL" id="ABV74941.1"/>
    </source>
</evidence>
<proteinExistence type="predicted"/>
<reference evidence="1" key="1">
    <citation type="submission" date="2007-09" db="EMBL/GenBank/DDBJ databases">
        <title>Complete Genome Sequence of Rickettsia akari.</title>
        <authorList>
            <person name="Madan A."/>
            <person name="Fahey J."/>
            <person name="Helton E."/>
            <person name="Ketteman M."/>
            <person name="Madan A."/>
            <person name="Rodrigues S."/>
            <person name="Sanchez A."/>
            <person name="Whiting M."/>
            <person name="Dasch G."/>
            <person name="Eremeeva M."/>
        </authorList>
    </citation>
    <scope>NUCLEOTIDE SEQUENCE</scope>
    <source>
        <strain evidence="1">Hartford</strain>
    </source>
</reference>
<evidence type="ECO:0000313" key="2">
    <source>
        <dbReference type="Proteomes" id="UP000006830"/>
    </source>
</evidence>
<name>A8GNG6_RICAH</name>
<dbReference type="Proteomes" id="UP000006830">
    <property type="component" value="Chromosome"/>
</dbReference>
<protein>
    <submittedName>
        <fullName evidence="1">Uncharacterized protein</fullName>
    </submittedName>
</protein>
<sequence>MAKYNKYSTSEKIFNKANLRDKIIKISKSVNEPYTLAQITLKTKQYELAHQYLK</sequence>
<dbReference type="HOGENOM" id="CLU_3047494_0_0_5"/>